<dbReference type="EMBL" id="MN740041">
    <property type="protein sequence ID" value="QHT85284.1"/>
    <property type="molecule type" value="Genomic_DNA"/>
</dbReference>
<organism evidence="1">
    <name type="scientific">viral metagenome</name>
    <dbReference type="NCBI Taxonomy" id="1070528"/>
    <lineage>
        <taxon>unclassified sequences</taxon>
        <taxon>metagenomes</taxon>
        <taxon>organismal metagenomes</taxon>
    </lineage>
</organism>
<evidence type="ECO:0000313" key="1">
    <source>
        <dbReference type="EMBL" id="QHT85284.1"/>
    </source>
</evidence>
<dbReference type="AlphaFoldDB" id="A0A6C0HXJ6"/>
<sequence length="59" mass="7153">MDRILQTFKEYDMEVLLAKRTLIHDELQKNKDLYASLVRMLERIEKAIIELKHTQYDSD</sequence>
<reference evidence="1" key="1">
    <citation type="journal article" date="2020" name="Nature">
        <title>Giant virus diversity and host interactions through global metagenomics.</title>
        <authorList>
            <person name="Schulz F."/>
            <person name="Roux S."/>
            <person name="Paez-Espino D."/>
            <person name="Jungbluth S."/>
            <person name="Walsh D.A."/>
            <person name="Denef V.J."/>
            <person name="McMahon K.D."/>
            <person name="Konstantinidis K.T."/>
            <person name="Eloe-Fadrosh E.A."/>
            <person name="Kyrpides N.C."/>
            <person name="Woyke T."/>
        </authorList>
    </citation>
    <scope>NUCLEOTIDE SEQUENCE</scope>
    <source>
        <strain evidence="1">GVMAG-M-3300023184-17</strain>
    </source>
</reference>
<accession>A0A6C0HXJ6</accession>
<proteinExistence type="predicted"/>
<protein>
    <submittedName>
        <fullName evidence="1">Uncharacterized protein</fullName>
    </submittedName>
</protein>
<name>A0A6C0HXJ6_9ZZZZ</name>